<accession>A0A1X6NMB6</accession>
<evidence type="ECO:0000313" key="2">
    <source>
        <dbReference type="Proteomes" id="UP000218209"/>
    </source>
</evidence>
<sequence>MPRAMSALPTASASSIVAAAPIMTSVRTASTPVKQAR</sequence>
<organism evidence="1 2">
    <name type="scientific">Porphyra umbilicalis</name>
    <name type="common">Purple laver</name>
    <name type="synonym">Red alga</name>
    <dbReference type="NCBI Taxonomy" id="2786"/>
    <lineage>
        <taxon>Eukaryota</taxon>
        <taxon>Rhodophyta</taxon>
        <taxon>Bangiophyceae</taxon>
        <taxon>Bangiales</taxon>
        <taxon>Bangiaceae</taxon>
        <taxon>Porphyra</taxon>
    </lineage>
</organism>
<dbReference type="Proteomes" id="UP000218209">
    <property type="component" value="Unassembled WGS sequence"/>
</dbReference>
<keyword evidence="2" id="KW-1185">Reference proteome</keyword>
<protein>
    <submittedName>
        <fullName evidence="1">Uncharacterized protein</fullName>
    </submittedName>
</protein>
<evidence type="ECO:0000313" key="1">
    <source>
        <dbReference type="EMBL" id="OSX69702.1"/>
    </source>
</evidence>
<dbReference type="EMBL" id="KV919435">
    <property type="protein sequence ID" value="OSX69702.1"/>
    <property type="molecule type" value="Genomic_DNA"/>
</dbReference>
<dbReference type="AlphaFoldDB" id="A0A1X6NMB6"/>
<gene>
    <name evidence="1" type="ORF">BU14_1259s0001</name>
</gene>
<reference evidence="1 2" key="1">
    <citation type="submission" date="2017-03" db="EMBL/GenBank/DDBJ databases">
        <title>WGS assembly of Porphyra umbilicalis.</title>
        <authorList>
            <person name="Brawley S.H."/>
            <person name="Blouin N.A."/>
            <person name="Ficko-Blean E."/>
            <person name="Wheeler G.L."/>
            <person name="Lohr M."/>
            <person name="Goodson H.V."/>
            <person name="Jenkins J.W."/>
            <person name="Blaby-Haas C.E."/>
            <person name="Helliwell K.E."/>
            <person name="Chan C."/>
            <person name="Marriage T."/>
            <person name="Bhattacharya D."/>
            <person name="Klein A.S."/>
            <person name="Badis Y."/>
            <person name="Brodie J."/>
            <person name="Cao Y."/>
            <person name="Collen J."/>
            <person name="Dittami S.M."/>
            <person name="Gachon C.M."/>
            <person name="Green B.R."/>
            <person name="Karpowicz S."/>
            <person name="Kim J.W."/>
            <person name="Kudahl U."/>
            <person name="Lin S."/>
            <person name="Michel G."/>
            <person name="Mittag M."/>
            <person name="Olson B.J."/>
            <person name="Pangilinan J."/>
            <person name="Peng Y."/>
            <person name="Qiu H."/>
            <person name="Shu S."/>
            <person name="Singer J.T."/>
            <person name="Smith A.G."/>
            <person name="Sprecher B.N."/>
            <person name="Wagner V."/>
            <person name="Wang W."/>
            <person name="Wang Z.-Y."/>
            <person name="Yan J."/>
            <person name="Yarish C."/>
            <person name="Zoeuner-Riek S."/>
            <person name="Zhuang Y."/>
            <person name="Zou Y."/>
            <person name="Lindquist E.A."/>
            <person name="Grimwood J."/>
            <person name="Barry K."/>
            <person name="Rokhsar D.S."/>
            <person name="Schmutz J."/>
            <person name="Stiller J.W."/>
            <person name="Grossman A.R."/>
            <person name="Prochnik S.E."/>
        </authorList>
    </citation>
    <scope>NUCLEOTIDE SEQUENCE [LARGE SCALE GENOMIC DNA]</scope>
    <source>
        <strain evidence="1">4086291</strain>
    </source>
</reference>
<proteinExistence type="predicted"/>
<name>A0A1X6NMB6_PORUM</name>